<accession>A0ABN9U9E6</accession>
<dbReference type="EMBL" id="CAUYUJ010015472">
    <property type="protein sequence ID" value="CAK0854381.1"/>
    <property type="molecule type" value="Genomic_DNA"/>
</dbReference>
<protein>
    <submittedName>
        <fullName evidence="3">Uncharacterized protein</fullName>
    </submittedName>
</protein>
<keyword evidence="1" id="KW-0175">Coiled coil</keyword>
<evidence type="ECO:0000313" key="3">
    <source>
        <dbReference type="EMBL" id="CAK0854381.1"/>
    </source>
</evidence>
<comment type="caution">
    <text evidence="3">The sequence shown here is derived from an EMBL/GenBank/DDBJ whole genome shotgun (WGS) entry which is preliminary data.</text>
</comment>
<reference evidence="3" key="1">
    <citation type="submission" date="2023-10" db="EMBL/GenBank/DDBJ databases">
        <authorList>
            <person name="Chen Y."/>
            <person name="Shah S."/>
            <person name="Dougan E. K."/>
            <person name="Thang M."/>
            <person name="Chan C."/>
        </authorList>
    </citation>
    <scope>NUCLEOTIDE SEQUENCE [LARGE SCALE GENOMIC DNA]</scope>
</reference>
<organism evidence="3 4">
    <name type="scientific">Prorocentrum cordatum</name>
    <dbReference type="NCBI Taxonomy" id="2364126"/>
    <lineage>
        <taxon>Eukaryota</taxon>
        <taxon>Sar</taxon>
        <taxon>Alveolata</taxon>
        <taxon>Dinophyceae</taxon>
        <taxon>Prorocentrales</taxon>
        <taxon>Prorocentraceae</taxon>
        <taxon>Prorocentrum</taxon>
    </lineage>
</organism>
<dbReference type="SUPFAM" id="SSF49452">
    <property type="entry name" value="Starch-binding domain-like"/>
    <property type="match status" value="1"/>
</dbReference>
<name>A0ABN9U9E6_9DINO</name>
<dbReference type="Gene3D" id="2.60.40.10">
    <property type="entry name" value="Immunoglobulins"/>
    <property type="match status" value="1"/>
</dbReference>
<feature type="region of interest" description="Disordered" evidence="2">
    <location>
        <begin position="146"/>
        <end position="167"/>
    </location>
</feature>
<evidence type="ECO:0000313" key="4">
    <source>
        <dbReference type="Proteomes" id="UP001189429"/>
    </source>
</evidence>
<sequence length="167" mass="18556">MKVEPVDLSDVNDRLDYKFVRIGEEEKARWEQGPNRVLQAPPLQGPRLLVASFDAGAACVRELTAEEERARLAEARRRRPCPAGQQEAERWQALCERAAQELAGAREEARELSERWRDEVEAAARAEAELRLALLAAQDALGAARRARAPPPLMPREPAARAVCAQG</sequence>
<dbReference type="InterPro" id="IPR013783">
    <property type="entry name" value="Ig-like_fold"/>
</dbReference>
<dbReference type="Proteomes" id="UP001189429">
    <property type="component" value="Unassembled WGS sequence"/>
</dbReference>
<keyword evidence="4" id="KW-1185">Reference proteome</keyword>
<proteinExistence type="predicted"/>
<gene>
    <name evidence="3" type="ORF">PCOR1329_LOCUS45506</name>
</gene>
<feature type="compositionally biased region" description="Low complexity" evidence="2">
    <location>
        <begin position="156"/>
        <end position="167"/>
    </location>
</feature>
<feature type="non-terminal residue" evidence="3">
    <location>
        <position position="167"/>
    </location>
</feature>
<evidence type="ECO:0000256" key="2">
    <source>
        <dbReference type="SAM" id="MobiDB-lite"/>
    </source>
</evidence>
<feature type="coiled-coil region" evidence="1">
    <location>
        <begin position="88"/>
        <end position="126"/>
    </location>
</feature>
<evidence type="ECO:0000256" key="1">
    <source>
        <dbReference type="SAM" id="Coils"/>
    </source>
</evidence>
<dbReference type="InterPro" id="IPR013784">
    <property type="entry name" value="Carb-bd-like_fold"/>
</dbReference>